<evidence type="ECO:0000256" key="1">
    <source>
        <dbReference type="SAM" id="MobiDB-lite"/>
    </source>
</evidence>
<feature type="compositionally biased region" description="Basic and acidic residues" evidence="1">
    <location>
        <begin position="101"/>
        <end position="110"/>
    </location>
</feature>
<evidence type="ECO:0000313" key="2">
    <source>
        <dbReference type="EMBL" id="JAD15107.1"/>
    </source>
</evidence>
<accession>A0A0A8XTV7</accession>
<sequence>MSGRELLPGGTAVVISLYARACAIVAGSFKLSMMALPKSLGLRASTTLRTPSIAEVEVPIVRARDGQAATARRPWLSDELKSARHARRPWPPDELKLARREAGTGRRKMELGAASGQVGWPSDTAVPVPWPPKGRARTAPSAKRRHQQSAPAQRTCGSQMAAADTSMAPSGHSSTSSGSTTACTPRWQPASRARIGQPRSGGIKALLATLAFRACRGGPWARKRGPARLPQLQSRQILRPPC</sequence>
<feature type="compositionally biased region" description="Polar residues" evidence="1">
    <location>
        <begin position="148"/>
        <end position="158"/>
    </location>
</feature>
<reference evidence="2" key="2">
    <citation type="journal article" date="2015" name="Data Brief">
        <title>Shoot transcriptome of the giant reed, Arundo donax.</title>
        <authorList>
            <person name="Barrero R.A."/>
            <person name="Guerrero F.D."/>
            <person name="Moolhuijzen P."/>
            <person name="Goolsby J.A."/>
            <person name="Tidwell J."/>
            <person name="Bellgard S.E."/>
            <person name="Bellgard M.I."/>
        </authorList>
    </citation>
    <scope>NUCLEOTIDE SEQUENCE</scope>
    <source>
        <tissue evidence="2">Shoot tissue taken approximately 20 cm above the soil surface</tissue>
    </source>
</reference>
<dbReference type="EMBL" id="GBRH01282788">
    <property type="protein sequence ID" value="JAD15107.1"/>
    <property type="molecule type" value="Transcribed_RNA"/>
</dbReference>
<dbReference type="AlphaFoldDB" id="A0A0A8XTV7"/>
<name>A0A0A8XTV7_ARUDO</name>
<proteinExistence type="predicted"/>
<feature type="region of interest" description="Disordered" evidence="1">
    <location>
        <begin position="101"/>
        <end position="198"/>
    </location>
</feature>
<reference evidence="2" key="1">
    <citation type="submission" date="2014-09" db="EMBL/GenBank/DDBJ databases">
        <authorList>
            <person name="Magalhaes I.L.F."/>
            <person name="Oliveira U."/>
            <person name="Santos F.R."/>
            <person name="Vidigal T.H.D.A."/>
            <person name="Brescovit A.D."/>
            <person name="Santos A.J."/>
        </authorList>
    </citation>
    <scope>NUCLEOTIDE SEQUENCE</scope>
    <source>
        <tissue evidence="2">Shoot tissue taken approximately 20 cm above the soil surface</tissue>
    </source>
</reference>
<feature type="compositionally biased region" description="Low complexity" evidence="1">
    <location>
        <begin position="165"/>
        <end position="185"/>
    </location>
</feature>
<protein>
    <submittedName>
        <fullName evidence="2">Cl17080_1</fullName>
    </submittedName>
</protein>
<organism evidence="2">
    <name type="scientific">Arundo donax</name>
    <name type="common">Giant reed</name>
    <name type="synonym">Donax arundinaceus</name>
    <dbReference type="NCBI Taxonomy" id="35708"/>
    <lineage>
        <taxon>Eukaryota</taxon>
        <taxon>Viridiplantae</taxon>
        <taxon>Streptophyta</taxon>
        <taxon>Embryophyta</taxon>
        <taxon>Tracheophyta</taxon>
        <taxon>Spermatophyta</taxon>
        <taxon>Magnoliopsida</taxon>
        <taxon>Liliopsida</taxon>
        <taxon>Poales</taxon>
        <taxon>Poaceae</taxon>
        <taxon>PACMAD clade</taxon>
        <taxon>Arundinoideae</taxon>
        <taxon>Arundineae</taxon>
        <taxon>Arundo</taxon>
    </lineage>
</organism>